<organism evidence="2 3">
    <name type="scientific">Aaosphaeria arxii CBS 175.79</name>
    <dbReference type="NCBI Taxonomy" id="1450172"/>
    <lineage>
        <taxon>Eukaryota</taxon>
        <taxon>Fungi</taxon>
        <taxon>Dikarya</taxon>
        <taxon>Ascomycota</taxon>
        <taxon>Pezizomycotina</taxon>
        <taxon>Dothideomycetes</taxon>
        <taxon>Pleosporomycetidae</taxon>
        <taxon>Pleosporales</taxon>
        <taxon>Pleosporales incertae sedis</taxon>
        <taxon>Aaosphaeria</taxon>
    </lineage>
</organism>
<dbReference type="Proteomes" id="UP000799778">
    <property type="component" value="Unassembled WGS sequence"/>
</dbReference>
<dbReference type="AlphaFoldDB" id="A0A6A5X982"/>
<dbReference type="GeneID" id="54283645"/>
<sequence length="245" mass="27430">MYHIDRPSESKCYRTTYNARITHLHTPHPPPSLARNPPKRPNLTQPQAQRTHLPQVPSPPTQEKENQNYQVRHRRESVFFLSMNANYVTAYPILTELLELGPVTGVNEYGASIVLYISSFQAVSFFARHAQKQRTSRAAHRGAGQDKADEKTQTGESTERANEGRRNPRSHCASPLPYHSSPVGLKDRVHIHSYHHRHTRRGFESQDAHETPALLSSDLLSAIMIDVGAGIVSRGRGGRGSPSPP</sequence>
<dbReference type="RefSeq" id="XP_033377851.1">
    <property type="nucleotide sequence ID" value="XM_033526248.1"/>
</dbReference>
<feature type="region of interest" description="Disordered" evidence="1">
    <location>
        <begin position="134"/>
        <end position="182"/>
    </location>
</feature>
<feature type="compositionally biased region" description="Basic and acidic residues" evidence="1">
    <location>
        <begin position="143"/>
        <end position="166"/>
    </location>
</feature>
<evidence type="ECO:0000313" key="3">
    <source>
        <dbReference type="Proteomes" id="UP000799778"/>
    </source>
</evidence>
<evidence type="ECO:0000313" key="2">
    <source>
        <dbReference type="EMBL" id="KAF2009512.1"/>
    </source>
</evidence>
<protein>
    <submittedName>
        <fullName evidence="2">Uncharacterized protein</fullName>
    </submittedName>
</protein>
<dbReference type="EMBL" id="ML978078">
    <property type="protein sequence ID" value="KAF2009512.1"/>
    <property type="molecule type" value="Genomic_DNA"/>
</dbReference>
<gene>
    <name evidence="2" type="ORF">BU24DRAFT_414831</name>
</gene>
<feature type="compositionally biased region" description="Polar residues" evidence="1">
    <location>
        <begin position="42"/>
        <end position="52"/>
    </location>
</feature>
<reference evidence="2" key="1">
    <citation type="journal article" date="2020" name="Stud. Mycol.">
        <title>101 Dothideomycetes genomes: a test case for predicting lifestyles and emergence of pathogens.</title>
        <authorList>
            <person name="Haridas S."/>
            <person name="Albert R."/>
            <person name="Binder M."/>
            <person name="Bloem J."/>
            <person name="Labutti K."/>
            <person name="Salamov A."/>
            <person name="Andreopoulos B."/>
            <person name="Baker S."/>
            <person name="Barry K."/>
            <person name="Bills G."/>
            <person name="Bluhm B."/>
            <person name="Cannon C."/>
            <person name="Castanera R."/>
            <person name="Culley D."/>
            <person name="Daum C."/>
            <person name="Ezra D."/>
            <person name="Gonzalez J."/>
            <person name="Henrissat B."/>
            <person name="Kuo A."/>
            <person name="Liang C."/>
            <person name="Lipzen A."/>
            <person name="Lutzoni F."/>
            <person name="Magnuson J."/>
            <person name="Mondo S."/>
            <person name="Nolan M."/>
            <person name="Ohm R."/>
            <person name="Pangilinan J."/>
            <person name="Park H.-J."/>
            <person name="Ramirez L."/>
            <person name="Alfaro M."/>
            <person name="Sun H."/>
            <person name="Tritt A."/>
            <person name="Yoshinaga Y."/>
            <person name="Zwiers L.-H."/>
            <person name="Turgeon B."/>
            <person name="Goodwin S."/>
            <person name="Spatafora J."/>
            <person name="Crous P."/>
            <person name="Grigoriev I."/>
        </authorList>
    </citation>
    <scope>NUCLEOTIDE SEQUENCE</scope>
    <source>
        <strain evidence="2">CBS 175.79</strain>
    </source>
</reference>
<name>A0A6A5X982_9PLEO</name>
<accession>A0A6A5X982</accession>
<proteinExistence type="predicted"/>
<evidence type="ECO:0000256" key="1">
    <source>
        <dbReference type="SAM" id="MobiDB-lite"/>
    </source>
</evidence>
<feature type="region of interest" description="Disordered" evidence="1">
    <location>
        <begin position="22"/>
        <end position="70"/>
    </location>
</feature>
<keyword evidence="3" id="KW-1185">Reference proteome</keyword>